<reference evidence="1 2" key="1">
    <citation type="submission" date="2017-08" db="EMBL/GenBank/DDBJ databases">
        <title>Harnessing the power of phylogenomics to disentangle the directionality and signatures of interkingdom host jumping in the parasitic fungal genus Tolypocladium.</title>
        <authorList>
            <person name="Quandt C.A."/>
            <person name="Patterson W."/>
            <person name="Spatafora J.W."/>
        </authorList>
    </citation>
    <scope>NUCLEOTIDE SEQUENCE [LARGE SCALE GENOMIC DNA]</scope>
    <source>
        <strain evidence="1 2">CBS 113982</strain>
    </source>
</reference>
<proteinExistence type="predicted"/>
<keyword evidence="2" id="KW-1185">Reference proteome</keyword>
<accession>A0A2K3QPM6</accession>
<protein>
    <submittedName>
        <fullName evidence="1">Uncharacterized protein</fullName>
    </submittedName>
</protein>
<evidence type="ECO:0000313" key="2">
    <source>
        <dbReference type="Proteomes" id="UP000236621"/>
    </source>
</evidence>
<sequence>MFPPSSVARILLKPLVYPSISNCTLCVLSPSFAMSDKEVCHHPAGLFGMDPCDLLPDDPEGVYRPLLCPNCHARLPSNQTNGYLCNGPDGSCLRDLSAPRRLMFIEAATGNCAGRCRSRLSHRERSEHTLICNFCIELYEPLARELLRRVQENKTARHTPTDRGNGREGICGNPQCEDVVFEEDLYSFPDEFEHSLATICPKCYVTATLVSLGRPYLERQRDGLRRAGLDLSLGHVDFDGVDLTPAPPGEIEIYELEA</sequence>
<gene>
    <name evidence="1" type="ORF">TCAP_00591</name>
</gene>
<dbReference type="AlphaFoldDB" id="A0A2K3QPM6"/>
<comment type="caution">
    <text evidence="1">The sequence shown here is derived from an EMBL/GenBank/DDBJ whole genome shotgun (WGS) entry which is preliminary data.</text>
</comment>
<evidence type="ECO:0000313" key="1">
    <source>
        <dbReference type="EMBL" id="PNY29485.1"/>
    </source>
</evidence>
<name>A0A2K3QPM6_9HYPO</name>
<organism evidence="1 2">
    <name type="scientific">Tolypocladium capitatum</name>
    <dbReference type="NCBI Taxonomy" id="45235"/>
    <lineage>
        <taxon>Eukaryota</taxon>
        <taxon>Fungi</taxon>
        <taxon>Dikarya</taxon>
        <taxon>Ascomycota</taxon>
        <taxon>Pezizomycotina</taxon>
        <taxon>Sordariomycetes</taxon>
        <taxon>Hypocreomycetidae</taxon>
        <taxon>Hypocreales</taxon>
        <taxon>Ophiocordycipitaceae</taxon>
        <taxon>Tolypocladium</taxon>
    </lineage>
</organism>
<dbReference type="Proteomes" id="UP000236621">
    <property type="component" value="Unassembled WGS sequence"/>
</dbReference>
<dbReference type="OrthoDB" id="10452022at2759"/>
<dbReference type="EMBL" id="NRSZ01000104">
    <property type="protein sequence ID" value="PNY29485.1"/>
    <property type="molecule type" value="Genomic_DNA"/>
</dbReference>